<dbReference type="CDD" id="cd08502">
    <property type="entry name" value="PBP2_NikA_DppA_OppA_like_16"/>
    <property type="match status" value="1"/>
</dbReference>
<comment type="subcellular location">
    <subcellularLocation>
        <location evidence="1">Periplasm</location>
    </subcellularLocation>
</comment>
<dbReference type="PANTHER" id="PTHR30290">
    <property type="entry name" value="PERIPLASMIC BINDING COMPONENT OF ABC TRANSPORTER"/>
    <property type="match status" value="1"/>
</dbReference>
<dbReference type="InterPro" id="IPR006311">
    <property type="entry name" value="TAT_signal"/>
</dbReference>
<gene>
    <name evidence="6" type="ORF">EOD42_11520</name>
</gene>
<feature type="domain" description="Solute-binding protein family 5" evidence="5">
    <location>
        <begin position="73"/>
        <end position="440"/>
    </location>
</feature>
<comment type="caution">
    <text evidence="6">The sequence shown here is derived from an EMBL/GenBank/DDBJ whole genome shotgun (WGS) entry which is preliminary data.</text>
</comment>
<dbReference type="InterPro" id="IPR030678">
    <property type="entry name" value="Peptide/Ni-bd"/>
</dbReference>
<dbReference type="InterPro" id="IPR000914">
    <property type="entry name" value="SBP_5_dom"/>
</dbReference>
<dbReference type="InterPro" id="IPR039424">
    <property type="entry name" value="SBP_5"/>
</dbReference>
<dbReference type="GO" id="GO:0043190">
    <property type="term" value="C:ATP-binding cassette (ABC) transporter complex"/>
    <property type="evidence" value="ECO:0007669"/>
    <property type="project" value="InterPro"/>
</dbReference>
<dbReference type="GO" id="GO:0015833">
    <property type="term" value="P:peptide transport"/>
    <property type="evidence" value="ECO:0007669"/>
    <property type="project" value="TreeGrafter"/>
</dbReference>
<dbReference type="RefSeq" id="WP_127787663.1">
    <property type="nucleotide sequence ID" value="NZ_SACL01000003.1"/>
</dbReference>
<dbReference type="Proteomes" id="UP000282957">
    <property type="component" value="Unassembled WGS sequence"/>
</dbReference>
<proteinExistence type="inferred from homology"/>
<feature type="chain" id="PRO_5019068627" evidence="4">
    <location>
        <begin position="26"/>
        <end position="527"/>
    </location>
</feature>
<dbReference type="Gene3D" id="3.40.190.10">
    <property type="entry name" value="Periplasmic binding protein-like II"/>
    <property type="match status" value="1"/>
</dbReference>
<dbReference type="GO" id="GO:0030288">
    <property type="term" value="C:outer membrane-bounded periplasmic space"/>
    <property type="evidence" value="ECO:0007669"/>
    <property type="project" value="UniProtKB-ARBA"/>
</dbReference>
<dbReference type="GO" id="GO:1904680">
    <property type="term" value="F:peptide transmembrane transporter activity"/>
    <property type="evidence" value="ECO:0007669"/>
    <property type="project" value="TreeGrafter"/>
</dbReference>
<dbReference type="AlphaFoldDB" id="A0A437MHA5"/>
<feature type="signal peptide" evidence="4">
    <location>
        <begin position="1"/>
        <end position="25"/>
    </location>
</feature>
<organism evidence="6 7">
    <name type="scientific">Rhodovarius crocodyli</name>
    <dbReference type="NCBI Taxonomy" id="1979269"/>
    <lineage>
        <taxon>Bacteria</taxon>
        <taxon>Pseudomonadati</taxon>
        <taxon>Pseudomonadota</taxon>
        <taxon>Alphaproteobacteria</taxon>
        <taxon>Acetobacterales</taxon>
        <taxon>Roseomonadaceae</taxon>
        <taxon>Rhodovarius</taxon>
    </lineage>
</organism>
<evidence type="ECO:0000256" key="3">
    <source>
        <dbReference type="ARBA" id="ARBA00022729"/>
    </source>
</evidence>
<evidence type="ECO:0000313" key="6">
    <source>
        <dbReference type="EMBL" id="RVT97016.1"/>
    </source>
</evidence>
<name>A0A437MHA5_9PROT</name>
<dbReference type="OrthoDB" id="7233744at2"/>
<protein>
    <submittedName>
        <fullName evidence="6">ABC transporter substrate-binding protein</fullName>
    </submittedName>
</protein>
<keyword evidence="3 4" id="KW-0732">Signal</keyword>
<dbReference type="Pfam" id="PF00496">
    <property type="entry name" value="SBP_bac_5"/>
    <property type="match status" value="1"/>
</dbReference>
<keyword evidence="7" id="KW-1185">Reference proteome</keyword>
<evidence type="ECO:0000256" key="4">
    <source>
        <dbReference type="SAM" id="SignalP"/>
    </source>
</evidence>
<accession>A0A437MHA5</accession>
<evidence type="ECO:0000256" key="1">
    <source>
        <dbReference type="ARBA" id="ARBA00004418"/>
    </source>
</evidence>
<evidence type="ECO:0000313" key="7">
    <source>
        <dbReference type="Proteomes" id="UP000282957"/>
    </source>
</evidence>
<reference evidence="6 7" key="1">
    <citation type="submission" date="2019-01" db="EMBL/GenBank/DDBJ databases">
        <authorList>
            <person name="Chen W.-M."/>
        </authorList>
    </citation>
    <scope>NUCLEOTIDE SEQUENCE [LARGE SCALE GENOMIC DNA]</scope>
    <source>
        <strain evidence="6 7">CCP-6</strain>
    </source>
</reference>
<dbReference type="Gene3D" id="3.90.76.10">
    <property type="entry name" value="Dipeptide-binding Protein, Domain 1"/>
    <property type="match status" value="1"/>
</dbReference>
<dbReference type="SUPFAM" id="SSF53850">
    <property type="entry name" value="Periplasmic binding protein-like II"/>
    <property type="match status" value="1"/>
</dbReference>
<dbReference type="Gene3D" id="3.10.105.10">
    <property type="entry name" value="Dipeptide-binding Protein, Domain 3"/>
    <property type="match status" value="1"/>
</dbReference>
<dbReference type="PIRSF" id="PIRSF002741">
    <property type="entry name" value="MppA"/>
    <property type="match status" value="1"/>
</dbReference>
<sequence length="527" mass="59016">MDRRSMFKATGAAALGSAAAAPALAQGNRTLRFIAQIDLTFLDPHFSTANISRNHAYMVYDTLFGLDENYNAKPQMLEGFTTSSDGKQWDLKLRENLWFHDGEPVRAKDCVASLKRWAVRDAFGGALMRSTDELSAVDDRTIRFKMKRPFPLLPDALGKFVAMMPAIMPERLANTDPNTQVTEIIGSGPFRYIANERLQGARNVYQKFDRYVPRADGPAIGTAGPKVVHFDRVVWSTIPDASTAAGALINNEQDWWEYVSHDLSPMVRRARGITMRVQDEVGTLGMLRPNFLQPPFDNPAIRKVVMKAIDQTACMQAIVGDDRSMYHTPLGFFCPGTPMATEVGLEPLKGPRDYEALKQELIAAGYKGERVVMMVASDYLTMKLQGDVVADSLKRIGMNVDYLVTDWGSMLQRRTNRGPVDRGGWSCFITTWTGTDWVSPAVHISIRGRGEAGYPGWNNNPRLEELYNAWMDAPDLPTRQAICRDIQLACMDECTYYPLGQYKQASAWRGLRDVQPGFSKFWGVRPA</sequence>
<evidence type="ECO:0000256" key="2">
    <source>
        <dbReference type="ARBA" id="ARBA00005695"/>
    </source>
</evidence>
<comment type="similarity">
    <text evidence="2">Belongs to the bacterial solute-binding protein 5 family.</text>
</comment>
<dbReference type="PANTHER" id="PTHR30290:SF38">
    <property type="entry name" value="D,D-DIPEPTIDE-BINDING PERIPLASMIC PROTEIN DDPA-RELATED"/>
    <property type="match status" value="1"/>
</dbReference>
<dbReference type="PROSITE" id="PS51318">
    <property type="entry name" value="TAT"/>
    <property type="match status" value="1"/>
</dbReference>
<evidence type="ECO:0000259" key="5">
    <source>
        <dbReference type="Pfam" id="PF00496"/>
    </source>
</evidence>
<dbReference type="EMBL" id="SACL01000003">
    <property type="protein sequence ID" value="RVT97016.1"/>
    <property type="molecule type" value="Genomic_DNA"/>
</dbReference>